<name>A0A382V8N2_9ZZZZ</name>
<sequence length="95" mass="10649">MIEDSVVSDTLERLYALAVTGQEQGAPKVALCARDAAETIMLLQGEIAEKEAEYQEKYNLTTELVQALRMYVANAEEDPVLGPSISEWIRLVRYE</sequence>
<gene>
    <name evidence="1" type="ORF">METZ01_LOCUS395717</name>
</gene>
<organism evidence="1">
    <name type="scientific">marine metagenome</name>
    <dbReference type="NCBI Taxonomy" id="408172"/>
    <lineage>
        <taxon>unclassified sequences</taxon>
        <taxon>metagenomes</taxon>
        <taxon>ecological metagenomes</taxon>
    </lineage>
</organism>
<protein>
    <submittedName>
        <fullName evidence="1">Uncharacterized protein</fullName>
    </submittedName>
</protein>
<accession>A0A382V8N2</accession>
<dbReference type="EMBL" id="UINC01150029">
    <property type="protein sequence ID" value="SVD42863.1"/>
    <property type="molecule type" value="Genomic_DNA"/>
</dbReference>
<evidence type="ECO:0000313" key="1">
    <source>
        <dbReference type="EMBL" id="SVD42863.1"/>
    </source>
</evidence>
<dbReference type="AlphaFoldDB" id="A0A382V8N2"/>
<proteinExistence type="predicted"/>
<reference evidence="1" key="1">
    <citation type="submission" date="2018-05" db="EMBL/GenBank/DDBJ databases">
        <authorList>
            <person name="Lanie J.A."/>
            <person name="Ng W.-L."/>
            <person name="Kazmierczak K.M."/>
            <person name="Andrzejewski T.M."/>
            <person name="Davidsen T.M."/>
            <person name="Wayne K.J."/>
            <person name="Tettelin H."/>
            <person name="Glass J.I."/>
            <person name="Rusch D."/>
            <person name="Podicherti R."/>
            <person name="Tsui H.-C.T."/>
            <person name="Winkler M.E."/>
        </authorList>
    </citation>
    <scope>NUCLEOTIDE SEQUENCE</scope>
</reference>